<feature type="region of interest" description="Disordered" evidence="1">
    <location>
        <begin position="48"/>
        <end position="67"/>
    </location>
</feature>
<protein>
    <submittedName>
        <fullName evidence="2">Uncharacterized protein</fullName>
    </submittedName>
</protein>
<dbReference type="HOGENOM" id="CLU_2362444_0_0_1"/>
<evidence type="ECO:0000313" key="3">
    <source>
        <dbReference type="Proteomes" id="UP000007266"/>
    </source>
</evidence>
<keyword evidence="3" id="KW-1185">Reference proteome</keyword>
<dbReference type="AlphaFoldDB" id="D6WL49"/>
<name>D6WL49_TRICA</name>
<sequence length="96" mass="10557">MLLIRAEHVQHFWFVLPSRVLYDIATDCPAIPTSGLLITLADSPSSTLLKHSDNKADASPTSTESSATKKFGVYSSARTREICAQAQKFRNLAFNT</sequence>
<proteinExistence type="predicted"/>
<gene>
    <name evidence="2" type="primary">GLEAN_13510</name>
    <name evidence="2" type="ORF">TcasGA2_TC013510</name>
</gene>
<dbReference type="EMBL" id="KQ971343">
    <property type="protein sequence ID" value="EFA03509.1"/>
    <property type="molecule type" value="Genomic_DNA"/>
</dbReference>
<dbReference type="InParanoid" id="D6WL49"/>
<reference evidence="2 3" key="2">
    <citation type="journal article" date="2010" name="Nucleic Acids Res.">
        <title>BeetleBase in 2010: revisions to provide comprehensive genomic information for Tribolium castaneum.</title>
        <authorList>
            <person name="Kim H.S."/>
            <person name="Murphy T."/>
            <person name="Xia J."/>
            <person name="Caragea D."/>
            <person name="Park Y."/>
            <person name="Beeman R.W."/>
            <person name="Lorenzen M.D."/>
            <person name="Butcher S."/>
            <person name="Manak J.R."/>
            <person name="Brown S.J."/>
        </authorList>
    </citation>
    <scope>GENOME REANNOTATION</scope>
    <source>
        <strain evidence="2 3">Georgia GA2</strain>
    </source>
</reference>
<evidence type="ECO:0000313" key="2">
    <source>
        <dbReference type="EMBL" id="EFA03509.1"/>
    </source>
</evidence>
<organism evidence="2 3">
    <name type="scientific">Tribolium castaneum</name>
    <name type="common">Red flour beetle</name>
    <dbReference type="NCBI Taxonomy" id="7070"/>
    <lineage>
        <taxon>Eukaryota</taxon>
        <taxon>Metazoa</taxon>
        <taxon>Ecdysozoa</taxon>
        <taxon>Arthropoda</taxon>
        <taxon>Hexapoda</taxon>
        <taxon>Insecta</taxon>
        <taxon>Pterygota</taxon>
        <taxon>Neoptera</taxon>
        <taxon>Endopterygota</taxon>
        <taxon>Coleoptera</taxon>
        <taxon>Polyphaga</taxon>
        <taxon>Cucujiformia</taxon>
        <taxon>Tenebrionidae</taxon>
        <taxon>Tenebrionidae incertae sedis</taxon>
        <taxon>Tribolium</taxon>
    </lineage>
</organism>
<dbReference type="Proteomes" id="UP000007266">
    <property type="component" value="Linkage group 5"/>
</dbReference>
<evidence type="ECO:0000256" key="1">
    <source>
        <dbReference type="SAM" id="MobiDB-lite"/>
    </source>
</evidence>
<reference evidence="2 3" key="1">
    <citation type="journal article" date="2008" name="Nature">
        <title>The genome of the model beetle and pest Tribolium castaneum.</title>
        <authorList>
            <consortium name="Tribolium Genome Sequencing Consortium"/>
            <person name="Richards S."/>
            <person name="Gibbs R.A."/>
            <person name="Weinstock G.M."/>
            <person name="Brown S.J."/>
            <person name="Denell R."/>
            <person name="Beeman R.W."/>
            <person name="Gibbs R."/>
            <person name="Beeman R.W."/>
            <person name="Brown S.J."/>
            <person name="Bucher G."/>
            <person name="Friedrich M."/>
            <person name="Grimmelikhuijzen C.J."/>
            <person name="Klingler M."/>
            <person name="Lorenzen M."/>
            <person name="Richards S."/>
            <person name="Roth S."/>
            <person name="Schroder R."/>
            <person name="Tautz D."/>
            <person name="Zdobnov E.M."/>
            <person name="Muzny D."/>
            <person name="Gibbs R.A."/>
            <person name="Weinstock G.M."/>
            <person name="Attaway T."/>
            <person name="Bell S."/>
            <person name="Buhay C.J."/>
            <person name="Chandrabose M.N."/>
            <person name="Chavez D."/>
            <person name="Clerk-Blankenburg K.P."/>
            <person name="Cree A."/>
            <person name="Dao M."/>
            <person name="Davis C."/>
            <person name="Chacko J."/>
            <person name="Dinh H."/>
            <person name="Dugan-Rocha S."/>
            <person name="Fowler G."/>
            <person name="Garner T.T."/>
            <person name="Garnes J."/>
            <person name="Gnirke A."/>
            <person name="Hawes A."/>
            <person name="Hernandez J."/>
            <person name="Hines S."/>
            <person name="Holder M."/>
            <person name="Hume J."/>
            <person name="Jhangiani S.N."/>
            <person name="Joshi V."/>
            <person name="Khan Z.M."/>
            <person name="Jackson L."/>
            <person name="Kovar C."/>
            <person name="Kowis A."/>
            <person name="Lee S."/>
            <person name="Lewis L.R."/>
            <person name="Margolis J."/>
            <person name="Morgan M."/>
            <person name="Nazareth L.V."/>
            <person name="Nguyen N."/>
            <person name="Okwuonu G."/>
            <person name="Parker D."/>
            <person name="Richards S."/>
            <person name="Ruiz S.J."/>
            <person name="Santibanez J."/>
            <person name="Savard J."/>
            <person name="Scherer S.E."/>
            <person name="Schneider B."/>
            <person name="Sodergren E."/>
            <person name="Tautz D."/>
            <person name="Vattahil S."/>
            <person name="Villasana D."/>
            <person name="White C.S."/>
            <person name="Wright R."/>
            <person name="Park Y."/>
            <person name="Beeman R.W."/>
            <person name="Lord J."/>
            <person name="Oppert B."/>
            <person name="Lorenzen M."/>
            <person name="Brown S."/>
            <person name="Wang L."/>
            <person name="Savard J."/>
            <person name="Tautz D."/>
            <person name="Richards S."/>
            <person name="Weinstock G."/>
            <person name="Gibbs R.A."/>
            <person name="Liu Y."/>
            <person name="Worley K."/>
            <person name="Weinstock G."/>
            <person name="Elsik C.G."/>
            <person name="Reese J.T."/>
            <person name="Elhaik E."/>
            <person name="Landan G."/>
            <person name="Graur D."/>
            <person name="Arensburger P."/>
            <person name="Atkinson P."/>
            <person name="Beeman R.W."/>
            <person name="Beidler J."/>
            <person name="Brown S.J."/>
            <person name="Demuth J.P."/>
            <person name="Drury D.W."/>
            <person name="Du Y.Z."/>
            <person name="Fujiwara H."/>
            <person name="Lorenzen M."/>
            <person name="Maselli V."/>
            <person name="Osanai M."/>
            <person name="Park Y."/>
            <person name="Robertson H.M."/>
            <person name="Tu Z."/>
            <person name="Wang J.J."/>
            <person name="Wang S."/>
            <person name="Richards S."/>
            <person name="Song H."/>
            <person name="Zhang L."/>
            <person name="Sodergren E."/>
            <person name="Werner D."/>
            <person name="Stanke M."/>
            <person name="Morgenstern B."/>
            <person name="Solovyev V."/>
            <person name="Kosarev P."/>
            <person name="Brown G."/>
            <person name="Chen H.C."/>
            <person name="Ermolaeva O."/>
            <person name="Hlavina W."/>
            <person name="Kapustin Y."/>
            <person name="Kiryutin B."/>
            <person name="Kitts P."/>
            <person name="Maglott D."/>
            <person name="Pruitt K."/>
            <person name="Sapojnikov V."/>
            <person name="Souvorov A."/>
            <person name="Mackey A.J."/>
            <person name="Waterhouse R.M."/>
            <person name="Wyder S."/>
            <person name="Zdobnov E.M."/>
            <person name="Zdobnov E.M."/>
            <person name="Wyder S."/>
            <person name="Kriventseva E.V."/>
            <person name="Kadowaki T."/>
            <person name="Bork P."/>
            <person name="Aranda M."/>
            <person name="Bao R."/>
            <person name="Beermann A."/>
            <person name="Berns N."/>
            <person name="Bolognesi R."/>
            <person name="Bonneton F."/>
            <person name="Bopp D."/>
            <person name="Brown S.J."/>
            <person name="Bucher G."/>
            <person name="Butts T."/>
            <person name="Chaumot A."/>
            <person name="Denell R.E."/>
            <person name="Ferrier D.E."/>
            <person name="Friedrich M."/>
            <person name="Gordon C.M."/>
            <person name="Jindra M."/>
            <person name="Klingler M."/>
            <person name="Lan Q."/>
            <person name="Lattorff H.M."/>
            <person name="Laudet V."/>
            <person name="von Levetsow C."/>
            <person name="Liu Z."/>
            <person name="Lutz R."/>
            <person name="Lynch J.A."/>
            <person name="da Fonseca R.N."/>
            <person name="Posnien N."/>
            <person name="Reuter R."/>
            <person name="Roth S."/>
            <person name="Savard J."/>
            <person name="Schinko J.B."/>
            <person name="Schmitt C."/>
            <person name="Schoppmeier M."/>
            <person name="Schroder R."/>
            <person name="Shippy T.D."/>
            <person name="Simonnet F."/>
            <person name="Marques-Souza H."/>
            <person name="Tautz D."/>
            <person name="Tomoyasu Y."/>
            <person name="Trauner J."/>
            <person name="Van der Zee M."/>
            <person name="Vervoort M."/>
            <person name="Wittkopp N."/>
            <person name="Wimmer E.A."/>
            <person name="Yang X."/>
            <person name="Jones A.K."/>
            <person name="Sattelle D.B."/>
            <person name="Ebert P.R."/>
            <person name="Nelson D."/>
            <person name="Scott J.G."/>
            <person name="Beeman R.W."/>
            <person name="Muthukrishnan S."/>
            <person name="Kramer K.J."/>
            <person name="Arakane Y."/>
            <person name="Beeman R.W."/>
            <person name="Zhu Q."/>
            <person name="Hogenkamp D."/>
            <person name="Dixit R."/>
            <person name="Oppert B."/>
            <person name="Jiang H."/>
            <person name="Zou Z."/>
            <person name="Marshall J."/>
            <person name="Elpidina E."/>
            <person name="Vinokurov K."/>
            <person name="Oppert C."/>
            <person name="Zou Z."/>
            <person name="Evans J."/>
            <person name="Lu Z."/>
            <person name="Zhao P."/>
            <person name="Sumathipala N."/>
            <person name="Altincicek B."/>
            <person name="Vilcinskas A."/>
            <person name="Williams M."/>
            <person name="Hultmark D."/>
            <person name="Hetru C."/>
            <person name="Jiang H."/>
            <person name="Grimmelikhuijzen C.J."/>
            <person name="Hauser F."/>
            <person name="Cazzamali G."/>
            <person name="Williamson M."/>
            <person name="Park Y."/>
            <person name="Li B."/>
            <person name="Tanaka Y."/>
            <person name="Predel R."/>
            <person name="Neupert S."/>
            <person name="Schachtner J."/>
            <person name="Verleyen P."/>
            <person name="Raible F."/>
            <person name="Bork P."/>
            <person name="Friedrich M."/>
            <person name="Walden K.K."/>
            <person name="Robertson H.M."/>
            <person name="Angeli S."/>
            <person name="Foret S."/>
            <person name="Bucher G."/>
            <person name="Schuetz S."/>
            <person name="Maleszka R."/>
            <person name="Wimmer E.A."/>
            <person name="Beeman R.W."/>
            <person name="Lorenzen M."/>
            <person name="Tomoyasu Y."/>
            <person name="Miller S.C."/>
            <person name="Grossmann D."/>
            <person name="Bucher G."/>
        </authorList>
    </citation>
    <scope>NUCLEOTIDE SEQUENCE [LARGE SCALE GENOMIC DNA]</scope>
    <source>
        <strain evidence="2 3">Georgia GA2</strain>
    </source>
</reference>
<accession>D6WL49</accession>